<organism evidence="1 2">
    <name type="scientific">Dryococelus australis</name>
    <dbReference type="NCBI Taxonomy" id="614101"/>
    <lineage>
        <taxon>Eukaryota</taxon>
        <taxon>Metazoa</taxon>
        <taxon>Ecdysozoa</taxon>
        <taxon>Arthropoda</taxon>
        <taxon>Hexapoda</taxon>
        <taxon>Insecta</taxon>
        <taxon>Pterygota</taxon>
        <taxon>Neoptera</taxon>
        <taxon>Polyneoptera</taxon>
        <taxon>Phasmatodea</taxon>
        <taxon>Verophasmatodea</taxon>
        <taxon>Anareolatae</taxon>
        <taxon>Phasmatidae</taxon>
        <taxon>Eurycanthinae</taxon>
        <taxon>Dryococelus</taxon>
    </lineage>
</organism>
<evidence type="ECO:0000313" key="1">
    <source>
        <dbReference type="EMBL" id="KAJ8893427.1"/>
    </source>
</evidence>
<protein>
    <submittedName>
        <fullName evidence="1">Uncharacterized protein</fullName>
    </submittedName>
</protein>
<keyword evidence="2" id="KW-1185">Reference proteome</keyword>
<gene>
    <name evidence="1" type="ORF">PR048_006021</name>
</gene>
<reference evidence="1 2" key="1">
    <citation type="submission" date="2023-02" db="EMBL/GenBank/DDBJ databases">
        <title>LHISI_Scaffold_Assembly.</title>
        <authorList>
            <person name="Stuart O.P."/>
            <person name="Cleave R."/>
            <person name="Magrath M.J.L."/>
            <person name="Mikheyev A.S."/>
        </authorList>
    </citation>
    <scope>NUCLEOTIDE SEQUENCE [LARGE SCALE GENOMIC DNA]</scope>
    <source>
        <strain evidence="1">Daus_M_001</strain>
        <tissue evidence="1">Leg muscle</tissue>
    </source>
</reference>
<dbReference type="Proteomes" id="UP001159363">
    <property type="component" value="Chromosome 2"/>
</dbReference>
<dbReference type="EMBL" id="JARBHB010000002">
    <property type="protein sequence ID" value="KAJ8893427.1"/>
    <property type="molecule type" value="Genomic_DNA"/>
</dbReference>
<proteinExistence type="predicted"/>
<name>A0ABQ9I9U3_9NEOP</name>
<sequence length="146" mass="15925">MAAPPAPAPILDPLVSNFPISYYWHQAAVGAALRTSGFDWFRVSEVGILIVAIPFGGKDTKFRCTNPSPSRSPIALLYCDWPNHSPSPSPHSPPSSTRCAAIGCWLVLGLPLPTDDFPSFPLFPPRRKEDIWTALNIEVLRGDEGD</sequence>
<evidence type="ECO:0000313" key="2">
    <source>
        <dbReference type="Proteomes" id="UP001159363"/>
    </source>
</evidence>
<comment type="caution">
    <text evidence="1">The sequence shown here is derived from an EMBL/GenBank/DDBJ whole genome shotgun (WGS) entry which is preliminary data.</text>
</comment>
<accession>A0ABQ9I9U3</accession>